<feature type="transmembrane region" description="Helical" evidence="7">
    <location>
        <begin position="50"/>
        <end position="68"/>
    </location>
</feature>
<name>A0A382B2A8_9ZZZZ</name>
<evidence type="ECO:0000256" key="5">
    <source>
        <dbReference type="ARBA" id="ARBA00023136"/>
    </source>
</evidence>
<dbReference type="GO" id="GO:0004713">
    <property type="term" value="F:protein tyrosine kinase activity"/>
    <property type="evidence" value="ECO:0007669"/>
    <property type="project" value="TreeGrafter"/>
</dbReference>
<feature type="non-terminal residue" evidence="9">
    <location>
        <position position="159"/>
    </location>
</feature>
<dbReference type="AlphaFoldDB" id="A0A382B2A8"/>
<dbReference type="EMBL" id="UINC01027907">
    <property type="protein sequence ID" value="SVB07960.1"/>
    <property type="molecule type" value="Genomic_DNA"/>
</dbReference>
<dbReference type="PANTHER" id="PTHR32309:SF13">
    <property type="entry name" value="FERRIC ENTEROBACTIN TRANSPORT PROTEIN FEPE"/>
    <property type="match status" value="1"/>
</dbReference>
<protein>
    <recommendedName>
        <fullName evidence="8">Polysaccharide chain length determinant N-terminal domain-containing protein</fullName>
    </recommendedName>
</protein>
<evidence type="ECO:0000256" key="3">
    <source>
        <dbReference type="ARBA" id="ARBA00022692"/>
    </source>
</evidence>
<sequence length="159" mass="18322">MPQADPKNSFGQEQQQTSQTVPYPSPYPQQFEDDTIDLYELWITLWNRKWLVIAVTVAAALGSVVYALQQQHVYKAEALLLPPKAKDIQAINFFSFSIERNNIPLVSVKNENNSANVFKQFKQNLNSHNLHKKFIQEKGLMELLAPVRTAETRDEDIYQ</sequence>
<dbReference type="InterPro" id="IPR003856">
    <property type="entry name" value="LPS_length_determ_N"/>
</dbReference>
<evidence type="ECO:0000313" key="9">
    <source>
        <dbReference type="EMBL" id="SVB07960.1"/>
    </source>
</evidence>
<reference evidence="9" key="1">
    <citation type="submission" date="2018-05" db="EMBL/GenBank/DDBJ databases">
        <authorList>
            <person name="Lanie J.A."/>
            <person name="Ng W.-L."/>
            <person name="Kazmierczak K.M."/>
            <person name="Andrzejewski T.M."/>
            <person name="Davidsen T.M."/>
            <person name="Wayne K.J."/>
            <person name="Tettelin H."/>
            <person name="Glass J.I."/>
            <person name="Rusch D."/>
            <person name="Podicherti R."/>
            <person name="Tsui H.-C.T."/>
            <person name="Winkler M.E."/>
        </authorList>
    </citation>
    <scope>NUCLEOTIDE SEQUENCE</scope>
</reference>
<proteinExistence type="predicted"/>
<dbReference type="Gene3D" id="3.30.1890.10">
    <property type="entry name" value="FepE-like"/>
    <property type="match status" value="1"/>
</dbReference>
<keyword evidence="2" id="KW-1003">Cell membrane</keyword>
<keyword evidence="3 7" id="KW-0812">Transmembrane</keyword>
<comment type="subcellular location">
    <subcellularLocation>
        <location evidence="1">Cell membrane</location>
        <topology evidence="1">Multi-pass membrane protein</topology>
    </subcellularLocation>
</comment>
<evidence type="ECO:0000256" key="7">
    <source>
        <dbReference type="SAM" id="Phobius"/>
    </source>
</evidence>
<accession>A0A382B2A8</accession>
<gene>
    <name evidence="9" type="ORF">METZ01_LOCUS160814</name>
</gene>
<feature type="region of interest" description="Disordered" evidence="6">
    <location>
        <begin position="1"/>
        <end position="27"/>
    </location>
</feature>
<dbReference type="InterPro" id="IPR050445">
    <property type="entry name" value="Bact_polysacc_biosynth/exp"/>
</dbReference>
<evidence type="ECO:0000256" key="1">
    <source>
        <dbReference type="ARBA" id="ARBA00004651"/>
    </source>
</evidence>
<evidence type="ECO:0000256" key="4">
    <source>
        <dbReference type="ARBA" id="ARBA00022989"/>
    </source>
</evidence>
<organism evidence="9">
    <name type="scientific">marine metagenome</name>
    <dbReference type="NCBI Taxonomy" id="408172"/>
    <lineage>
        <taxon>unclassified sequences</taxon>
        <taxon>metagenomes</taxon>
        <taxon>ecological metagenomes</taxon>
    </lineage>
</organism>
<dbReference type="PANTHER" id="PTHR32309">
    <property type="entry name" value="TYROSINE-PROTEIN KINASE"/>
    <property type="match status" value="1"/>
</dbReference>
<evidence type="ECO:0000259" key="8">
    <source>
        <dbReference type="Pfam" id="PF02706"/>
    </source>
</evidence>
<keyword evidence="5 7" id="KW-0472">Membrane</keyword>
<keyword evidence="4 7" id="KW-1133">Transmembrane helix</keyword>
<feature type="domain" description="Polysaccharide chain length determinant N-terminal" evidence="8">
    <location>
        <begin position="34"/>
        <end position="137"/>
    </location>
</feature>
<evidence type="ECO:0000256" key="6">
    <source>
        <dbReference type="SAM" id="MobiDB-lite"/>
    </source>
</evidence>
<dbReference type="SUPFAM" id="SSF160355">
    <property type="entry name" value="Bacterial polysaccharide co-polymerase-like"/>
    <property type="match status" value="1"/>
</dbReference>
<dbReference type="Pfam" id="PF02706">
    <property type="entry name" value="Wzz"/>
    <property type="match status" value="1"/>
</dbReference>
<feature type="compositionally biased region" description="Polar residues" evidence="6">
    <location>
        <begin position="9"/>
        <end position="22"/>
    </location>
</feature>
<dbReference type="GO" id="GO:0005886">
    <property type="term" value="C:plasma membrane"/>
    <property type="evidence" value="ECO:0007669"/>
    <property type="project" value="UniProtKB-SubCell"/>
</dbReference>
<evidence type="ECO:0000256" key="2">
    <source>
        <dbReference type="ARBA" id="ARBA00022475"/>
    </source>
</evidence>